<evidence type="ECO:0000256" key="8">
    <source>
        <dbReference type="ARBA" id="ARBA00022919"/>
    </source>
</evidence>
<evidence type="ECO:0000256" key="12">
    <source>
        <dbReference type="ARBA" id="ARBA00050489"/>
    </source>
</evidence>
<evidence type="ECO:0000256" key="5">
    <source>
        <dbReference type="ARBA" id="ARBA00022741"/>
    </source>
</evidence>
<keyword evidence="5" id="KW-0547">Nucleotide-binding</keyword>
<evidence type="ECO:0000256" key="10">
    <source>
        <dbReference type="ARBA" id="ARBA00023098"/>
    </source>
</evidence>
<dbReference type="PROSITE" id="PS00061">
    <property type="entry name" value="ADH_SHORT"/>
    <property type="match status" value="1"/>
</dbReference>
<dbReference type="GO" id="GO:0030148">
    <property type="term" value="P:sphingolipid biosynthetic process"/>
    <property type="evidence" value="ECO:0007669"/>
    <property type="project" value="InterPro"/>
</dbReference>
<keyword evidence="10" id="KW-0443">Lipid metabolism</keyword>
<dbReference type="PANTHER" id="PTHR43550:SF3">
    <property type="entry name" value="3-KETODIHYDROSPHINGOSINE REDUCTASE"/>
    <property type="match status" value="1"/>
</dbReference>
<keyword evidence="6" id="KW-0256">Endoplasmic reticulum</keyword>
<dbReference type="GO" id="GO:0000166">
    <property type="term" value="F:nucleotide binding"/>
    <property type="evidence" value="ECO:0007669"/>
    <property type="project" value="UniProtKB-KW"/>
</dbReference>
<dbReference type="InterPro" id="IPR045022">
    <property type="entry name" value="KDSR-like"/>
</dbReference>
<dbReference type="EMBL" id="CP097510">
    <property type="protein sequence ID" value="URE41383.1"/>
    <property type="molecule type" value="Genomic_DNA"/>
</dbReference>
<dbReference type="Gene3D" id="3.40.50.720">
    <property type="entry name" value="NAD(P)-binding Rossmann-like Domain"/>
    <property type="match status" value="1"/>
</dbReference>
<dbReference type="PRINTS" id="PR00081">
    <property type="entry name" value="GDHRDH"/>
</dbReference>
<name>A0A9E7I2E0_9LILI</name>
<feature type="signal peptide" evidence="15">
    <location>
        <begin position="1"/>
        <end position="22"/>
    </location>
</feature>
<dbReference type="GO" id="GO:0006666">
    <property type="term" value="P:3-keto-sphinganine metabolic process"/>
    <property type="evidence" value="ECO:0007669"/>
    <property type="project" value="InterPro"/>
</dbReference>
<feature type="chain" id="PRO_5039437871" description="3-dehydrosphinganine reductase" evidence="15">
    <location>
        <begin position="23"/>
        <end position="341"/>
    </location>
</feature>
<protein>
    <recommendedName>
        <fullName evidence="11">3-dehydrosphinganine reductase</fullName>
        <ecNumber evidence="11">1.1.1.102</ecNumber>
    </recommendedName>
    <alternativeName>
        <fullName evidence="14">3-ketodihydrosphingosine reductase</fullName>
    </alternativeName>
    <alternativeName>
        <fullName evidence="13">3-ketosphinganine reductase</fullName>
    </alternativeName>
</protein>
<evidence type="ECO:0000256" key="15">
    <source>
        <dbReference type="SAM" id="SignalP"/>
    </source>
</evidence>
<proteinExistence type="inferred from homology"/>
<evidence type="ECO:0000256" key="7">
    <source>
        <dbReference type="ARBA" id="ARBA00022857"/>
    </source>
</evidence>
<dbReference type="GO" id="GO:0047560">
    <property type="term" value="F:3-dehydrosphinganine reductase activity"/>
    <property type="evidence" value="ECO:0007669"/>
    <property type="project" value="UniProtKB-EC"/>
</dbReference>
<sequence length="341" mass="36742">MASPFFLFLLLLPFAILLLVLAAIVRPRPVRIPLKGRHVLVTGGSSGIGLALALRAAAEGARVSILARDPSRLQDARDAIRLATGVDVAILAADVRDPEAVARALGAADPVDVLVCNHGVFLPQELERQSLEDVRFMVEVNLMGTFHLIKAALPAMKQRAKESGLPGSVAIMSSQAGQVGVYGYAAYSASKFGLRGLAEALQHEVIADNIHITLVFPPDTDTPGLAEEHKRRPEITKLIAGSQGGMKADDVAKKALNGIKSGQFVVACNFEGYLLYVATVGLSPQRSCLMAFVEILGVGFMRFVGLCYQWSWFTSIEKWHAKTKSDLLRERLLTISTQCVA</sequence>
<evidence type="ECO:0000256" key="2">
    <source>
        <dbReference type="ARBA" id="ARBA00004760"/>
    </source>
</evidence>
<evidence type="ECO:0000256" key="1">
    <source>
        <dbReference type="ARBA" id="ARBA00004240"/>
    </source>
</evidence>
<dbReference type="InterPro" id="IPR036291">
    <property type="entry name" value="NAD(P)-bd_dom_sf"/>
</dbReference>
<keyword evidence="8" id="KW-0746">Sphingolipid metabolism</keyword>
<evidence type="ECO:0000256" key="4">
    <source>
        <dbReference type="ARBA" id="ARBA00006484"/>
    </source>
</evidence>
<dbReference type="OrthoDB" id="37659at2759"/>
<evidence type="ECO:0000256" key="14">
    <source>
        <dbReference type="ARBA" id="ARBA00083783"/>
    </source>
</evidence>
<evidence type="ECO:0000256" key="13">
    <source>
        <dbReference type="ARBA" id="ARBA00081952"/>
    </source>
</evidence>
<dbReference type="EC" id="1.1.1.102" evidence="11"/>
<evidence type="ECO:0000256" key="11">
    <source>
        <dbReference type="ARBA" id="ARBA00026112"/>
    </source>
</evidence>
<dbReference type="InterPro" id="IPR020904">
    <property type="entry name" value="Sc_DH/Rdtase_CS"/>
</dbReference>
<keyword evidence="17" id="KW-1185">Reference proteome</keyword>
<dbReference type="PANTHER" id="PTHR43550">
    <property type="entry name" value="3-KETODIHYDROSPHINGOSINE REDUCTASE"/>
    <property type="match status" value="1"/>
</dbReference>
<keyword evidence="15" id="KW-0732">Signal</keyword>
<evidence type="ECO:0000313" key="17">
    <source>
        <dbReference type="Proteomes" id="UP001055439"/>
    </source>
</evidence>
<dbReference type="FunFam" id="3.40.50.720:FF:000165">
    <property type="entry name" value="3-ketodihydrosphingosine reductase"/>
    <property type="match status" value="1"/>
</dbReference>
<accession>A0A9E7I2E0</accession>
<comment type="similarity">
    <text evidence="4">Belongs to the short-chain dehydrogenases/reductases (SDR) family.</text>
</comment>
<comment type="pathway">
    <text evidence="2">Lipid metabolism; sphingolipid metabolism.</text>
</comment>
<dbReference type="CDD" id="cd08939">
    <property type="entry name" value="KDSR-like_SDR_c"/>
    <property type="match status" value="1"/>
</dbReference>
<evidence type="ECO:0000256" key="3">
    <source>
        <dbReference type="ARBA" id="ARBA00004991"/>
    </source>
</evidence>
<evidence type="ECO:0000313" key="16">
    <source>
        <dbReference type="EMBL" id="URE41383.1"/>
    </source>
</evidence>
<gene>
    <name evidence="16" type="ORF">MUK42_18301</name>
</gene>
<keyword evidence="7" id="KW-0521">NADP</keyword>
<evidence type="ECO:0000256" key="6">
    <source>
        <dbReference type="ARBA" id="ARBA00022824"/>
    </source>
</evidence>
<organism evidence="16 17">
    <name type="scientific">Musa troglodytarum</name>
    <name type="common">fe'i banana</name>
    <dbReference type="NCBI Taxonomy" id="320322"/>
    <lineage>
        <taxon>Eukaryota</taxon>
        <taxon>Viridiplantae</taxon>
        <taxon>Streptophyta</taxon>
        <taxon>Embryophyta</taxon>
        <taxon>Tracheophyta</taxon>
        <taxon>Spermatophyta</taxon>
        <taxon>Magnoliopsida</taxon>
        <taxon>Liliopsida</taxon>
        <taxon>Zingiberales</taxon>
        <taxon>Musaceae</taxon>
        <taxon>Musa</taxon>
    </lineage>
</organism>
<comment type="pathway">
    <text evidence="3">Sphingolipid metabolism.</text>
</comment>
<evidence type="ECO:0000256" key="9">
    <source>
        <dbReference type="ARBA" id="ARBA00023002"/>
    </source>
</evidence>
<dbReference type="Proteomes" id="UP001055439">
    <property type="component" value="Chromosome 8"/>
</dbReference>
<keyword evidence="9" id="KW-0560">Oxidoreductase</keyword>
<comment type="catalytic activity">
    <reaction evidence="12">
        <text>sphinganine + NADP(+) = 3-oxosphinganine + NADPH + H(+)</text>
        <dbReference type="Rhea" id="RHEA:22640"/>
        <dbReference type="ChEBI" id="CHEBI:15378"/>
        <dbReference type="ChEBI" id="CHEBI:57783"/>
        <dbReference type="ChEBI" id="CHEBI:57817"/>
        <dbReference type="ChEBI" id="CHEBI:58299"/>
        <dbReference type="ChEBI" id="CHEBI:58349"/>
        <dbReference type="EC" id="1.1.1.102"/>
    </reaction>
</comment>
<dbReference type="GO" id="GO:0005789">
    <property type="term" value="C:endoplasmic reticulum membrane"/>
    <property type="evidence" value="ECO:0007669"/>
    <property type="project" value="TreeGrafter"/>
</dbReference>
<dbReference type="SUPFAM" id="SSF51735">
    <property type="entry name" value="NAD(P)-binding Rossmann-fold domains"/>
    <property type="match status" value="1"/>
</dbReference>
<comment type="subcellular location">
    <subcellularLocation>
        <location evidence="1">Endoplasmic reticulum</location>
    </subcellularLocation>
</comment>
<reference evidence="16" key="1">
    <citation type="submission" date="2022-05" db="EMBL/GenBank/DDBJ databases">
        <title>The Musa troglodytarum L. genome provides insights into the mechanism of non-climacteric behaviour and enrichment of carotenoids.</title>
        <authorList>
            <person name="Wang J."/>
        </authorList>
    </citation>
    <scope>NUCLEOTIDE SEQUENCE</scope>
    <source>
        <tissue evidence="16">Leaf</tissue>
    </source>
</reference>
<dbReference type="Pfam" id="PF00106">
    <property type="entry name" value="adh_short"/>
    <property type="match status" value="1"/>
</dbReference>
<dbReference type="InterPro" id="IPR002347">
    <property type="entry name" value="SDR_fam"/>
</dbReference>
<dbReference type="AlphaFoldDB" id="A0A9E7I2E0"/>